<feature type="compositionally biased region" description="Polar residues" evidence="8">
    <location>
        <begin position="956"/>
        <end position="989"/>
    </location>
</feature>
<evidence type="ECO:0000256" key="3">
    <source>
        <dbReference type="ARBA" id="ARBA00022763"/>
    </source>
</evidence>
<feature type="region of interest" description="Disordered" evidence="8">
    <location>
        <begin position="1001"/>
        <end position="1033"/>
    </location>
</feature>
<evidence type="ECO:0000256" key="7">
    <source>
        <dbReference type="ARBA" id="ARBA00029496"/>
    </source>
</evidence>
<dbReference type="PANTHER" id="PTHR21541:SF3">
    <property type="entry name" value="STRUCTURE-SPECIFIC ENDONUCLEASE SUBUNIT SLX4"/>
    <property type="match status" value="1"/>
</dbReference>
<feature type="compositionally biased region" description="Basic and acidic residues" evidence="8">
    <location>
        <begin position="1"/>
        <end position="11"/>
    </location>
</feature>
<reference evidence="10" key="1">
    <citation type="submission" date="2015-11" db="EMBL/GenBank/DDBJ databases">
        <title>De novo transcriptome assembly of four potential Pierce s Disease insect vectors from Arizona vineyards.</title>
        <authorList>
            <person name="Tassone E.E."/>
        </authorList>
    </citation>
    <scope>NUCLEOTIDE SEQUENCE</scope>
</reference>
<feature type="non-terminal residue" evidence="10">
    <location>
        <position position="1425"/>
    </location>
</feature>
<feature type="compositionally biased region" description="Acidic residues" evidence="8">
    <location>
        <begin position="834"/>
        <end position="845"/>
    </location>
</feature>
<evidence type="ECO:0000256" key="8">
    <source>
        <dbReference type="SAM" id="MobiDB-lite"/>
    </source>
</evidence>
<keyword evidence="6" id="KW-0539">Nucleus</keyword>
<feature type="compositionally biased region" description="Basic residues" evidence="8">
    <location>
        <begin position="1380"/>
        <end position="1394"/>
    </location>
</feature>
<evidence type="ECO:0000313" key="10">
    <source>
        <dbReference type="EMBL" id="JAS43048.1"/>
    </source>
</evidence>
<dbReference type="PROSITE" id="PS50097">
    <property type="entry name" value="BTB"/>
    <property type="match status" value="1"/>
</dbReference>
<accession>A0A1B6EYM6</accession>
<evidence type="ECO:0000256" key="5">
    <source>
        <dbReference type="ARBA" id="ARBA00023204"/>
    </source>
</evidence>
<dbReference type="CDD" id="cd22999">
    <property type="entry name" value="SAP_SLX4"/>
    <property type="match status" value="1"/>
</dbReference>
<feature type="region of interest" description="Disordered" evidence="8">
    <location>
        <begin position="919"/>
        <end position="989"/>
    </location>
</feature>
<dbReference type="Gene3D" id="3.30.710.10">
    <property type="entry name" value="Potassium Channel Kv1.1, Chain A"/>
    <property type="match status" value="1"/>
</dbReference>
<feature type="region of interest" description="Disordered" evidence="8">
    <location>
        <begin position="793"/>
        <end position="864"/>
    </location>
</feature>
<feature type="domain" description="BTB" evidence="9">
    <location>
        <begin position="523"/>
        <end position="589"/>
    </location>
</feature>
<feature type="region of interest" description="Disordered" evidence="8">
    <location>
        <begin position="1377"/>
        <end position="1425"/>
    </location>
</feature>
<keyword evidence="3" id="KW-0227">DNA damage</keyword>
<dbReference type="PANTHER" id="PTHR21541">
    <property type="entry name" value="BTB POZ DOMAIN CONTAINING 12"/>
    <property type="match status" value="1"/>
</dbReference>
<dbReference type="SUPFAM" id="SSF54695">
    <property type="entry name" value="POZ domain"/>
    <property type="match status" value="1"/>
</dbReference>
<keyword evidence="5" id="KW-0234">DNA repair</keyword>
<gene>
    <name evidence="10" type="ORF">g.30316</name>
</gene>
<feature type="region of interest" description="Disordered" evidence="8">
    <location>
        <begin position="1240"/>
        <end position="1298"/>
    </location>
</feature>
<protein>
    <recommendedName>
        <fullName evidence="7">Structure-specific endonuclease subunit SLX4</fullName>
    </recommendedName>
</protein>
<dbReference type="GO" id="GO:0006281">
    <property type="term" value="P:DNA repair"/>
    <property type="evidence" value="ECO:0007669"/>
    <property type="project" value="UniProtKB-KW"/>
</dbReference>
<comment type="similarity">
    <text evidence="2">Belongs to the SLX4 family.</text>
</comment>
<evidence type="ECO:0000256" key="1">
    <source>
        <dbReference type="ARBA" id="ARBA00004123"/>
    </source>
</evidence>
<evidence type="ECO:0000256" key="2">
    <source>
        <dbReference type="ARBA" id="ARBA00006661"/>
    </source>
</evidence>
<comment type="subcellular location">
    <subcellularLocation>
        <location evidence="1">Nucleus</location>
    </subcellularLocation>
</comment>
<feature type="region of interest" description="Disordered" evidence="8">
    <location>
        <begin position="678"/>
        <end position="697"/>
    </location>
</feature>
<feature type="region of interest" description="Disordered" evidence="8">
    <location>
        <begin position="1"/>
        <end position="32"/>
    </location>
</feature>
<feature type="compositionally biased region" description="Polar residues" evidence="8">
    <location>
        <begin position="808"/>
        <end position="823"/>
    </location>
</feature>
<dbReference type="EMBL" id="GECZ01026721">
    <property type="protein sequence ID" value="JAS43048.1"/>
    <property type="molecule type" value="Transcribed_RNA"/>
</dbReference>
<dbReference type="Pfam" id="PF00651">
    <property type="entry name" value="BTB"/>
    <property type="match status" value="1"/>
</dbReference>
<proteinExistence type="inferred from homology"/>
<dbReference type="InterPro" id="IPR000210">
    <property type="entry name" value="BTB/POZ_dom"/>
</dbReference>
<feature type="compositionally biased region" description="Polar residues" evidence="8">
    <location>
        <begin position="732"/>
        <end position="745"/>
    </location>
</feature>
<name>A0A1B6EYM6_9HEMI</name>
<evidence type="ECO:0000259" key="9">
    <source>
        <dbReference type="PROSITE" id="PS50097"/>
    </source>
</evidence>
<feature type="compositionally biased region" description="Low complexity" evidence="8">
    <location>
        <begin position="931"/>
        <end position="942"/>
    </location>
</feature>
<dbReference type="GO" id="GO:0006260">
    <property type="term" value="P:DNA replication"/>
    <property type="evidence" value="ECO:0007669"/>
    <property type="project" value="InterPro"/>
</dbReference>
<feature type="compositionally biased region" description="Polar residues" evidence="8">
    <location>
        <begin position="919"/>
        <end position="930"/>
    </location>
</feature>
<evidence type="ECO:0000256" key="6">
    <source>
        <dbReference type="ARBA" id="ARBA00023242"/>
    </source>
</evidence>
<dbReference type="InterPro" id="IPR018574">
    <property type="entry name" value="Structure-sp_endonuc_su_Slx4"/>
</dbReference>
<feature type="compositionally biased region" description="Low complexity" evidence="8">
    <location>
        <begin position="1274"/>
        <end position="1293"/>
    </location>
</feature>
<sequence>MSQIGKKEKSLSTKSNANKKKTNSIYSKDSSSHFDSFFSLSVANKKENKDDSLLDSNISYQHNESDLFKFPTKSKASVKNDVVSETSFESKASESDNVFQEETKVDTSLEDPFLGTKPNNIFNDTTLTSNDNEELNKDCIKSDSSEISSKIGNSELNNAHEASILDEEVLISRAKVCRNPSIVEDKKCVTNKDESEITNQCPICLKTVTKYLSHMKSCAAKNKLSTQQLLSALKLHKKQLAERKELGLGLPIQSYRAKVSPKRSRTNDKKGPVDSSLQLALALSASLHSAEEDELIQEAEALKEAGLSEEAEQKLSTLEKYGFATSLPPVTRIAQGSSKSTALAPTLLLRRTREDRERIVTEKVAIVLISEDENVSLDEFTTKELVIKSNQLRRVWDKDSQLWTKAHCGADEQRQAFYVQKLSEFVTPSKSEVGENLKRLSQLPGRLNTPERDCTISPTPSKSHLYDEVNLQELTTPPKISSSRETLFNLAEVPTTHKSWQSSTKTQKLSDDWLALVNNSKLSDITIQCRNNDLVPAHKLVFHVRCPSVLEALVMVENREEFLECNDSSKDSVLAFLEFVYSGSTNRLSSLAADDLHCVLNLADKFNCSDLINHLRTFCEIGRYSKTESKKEVKRDLFLTNKHSENSLDTSSRLTPNRNSVLSKISSSNTSELNLASLSRTHNSDHTSNSSNGRGSPDMFCESDLIECDVSSQESRDDLDILASLVGKSLTEVGTTPDSKMTENGSKTEDVSVVNSSPEVTLSKSLPMKRKAQNSSCSEDERLTPFKKVCSDLSQSAPSENQDDVFDLTQSSNSSTEEQAVNKQDNKTGKDGALDENIEDEEDSINELTQRNPSPLNTSKEVDNCADFQNSRDASRCYDYIDPIWDGFDDNYLHYNYEFNNSLKNTGKFSLENSPLTDKTTFSPCSVQPDSKSISSPKTSSKGTYPNNETPERSRQSIPCLSPKTPSTVKYISSESKSPKQYSQKTISPLSKASSEIKCVSSESKSPRQLLQSTLDKYSPQSSRNSRETNNLLNNDSDVEIIENYHSNQNKPRKNLSFQFNLSQDNISQTFHHTTMSNSSHDFPINSSTSAFKQFSPNNKNKTPVKRDSLAAMQRLLDDSLEISDSVFATADGLLASEATGSTNTNVGGQGPSTSSQFQCTEEDKCKKSLMTPSPGIIVSDDVTPLADYSAMKTPALKKELSRFGLKPSLGRRKAKLLLRYIYDQTHPLVPEPEAQADVFRKPEGQPPRSPLKSPHKSQNQVNLLDSESDSEELCSQRSTSSSVSSFASLPEESINEPDDLLSQDLSATGDVKAAVRSLIFGNPELHRKVLLYEPIYLEDLIASLKANGIKSKPSAVMDFLDEQCITFRTTSWKTTNEKRRLKQRSPRKRVKTTKGRDITKTSVPTVPKQNNSSPTKTQTNVVKK</sequence>
<dbReference type="InterPro" id="IPR011333">
    <property type="entry name" value="SKP1/BTB/POZ_sf"/>
</dbReference>
<feature type="compositionally biased region" description="Low complexity" evidence="8">
    <location>
        <begin position="23"/>
        <end position="32"/>
    </location>
</feature>
<feature type="region of interest" description="Disordered" evidence="8">
    <location>
        <begin position="732"/>
        <end position="781"/>
    </location>
</feature>
<feature type="compositionally biased region" description="Polar residues" evidence="8">
    <location>
        <begin position="1401"/>
        <end position="1425"/>
    </location>
</feature>
<dbReference type="GO" id="GO:0033557">
    <property type="term" value="C:Slx1-Slx4 complex"/>
    <property type="evidence" value="ECO:0007669"/>
    <property type="project" value="InterPro"/>
</dbReference>
<feature type="compositionally biased region" description="Polar residues" evidence="8">
    <location>
        <begin position="848"/>
        <end position="859"/>
    </location>
</feature>
<evidence type="ECO:0000256" key="4">
    <source>
        <dbReference type="ARBA" id="ARBA00023172"/>
    </source>
</evidence>
<organism evidence="10">
    <name type="scientific">Cuerna arida</name>
    <dbReference type="NCBI Taxonomy" id="1464854"/>
    <lineage>
        <taxon>Eukaryota</taxon>
        <taxon>Metazoa</taxon>
        <taxon>Ecdysozoa</taxon>
        <taxon>Arthropoda</taxon>
        <taxon>Hexapoda</taxon>
        <taxon>Insecta</taxon>
        <taxon>Pterygota</taxon>
        <taxon>Neoptera</taxon>
        <taxon>Paraneoptera</taxon>
        <taxon>Hemiptera</taxon>
        <taxon>Auchenorrhyncha</taxon>
        <taxon>Membracoidea</taxon>
        <taxon>Cicadellidae</taxon>
        <taxon>Cicadellinae</taxon>
        <taxon>Proconiini</taxon>
        <taxon>Cuerna</taxon>
    </lineage>
</organism>
<keyword evidence="4" id="KW-0233">DNA recombination</keyword>
<feature type="compositionally biased region" description="Polar residues" evidence="8">
    <location>
        <begin position="753"/>
        <end position="764"/>
    </location>
</feature>
<dbReference type="Pfam" id="PF09494">
    <property type="entry name" value="Slx4"/>
    <property type="match status" value="1"/>
</dbReference>
<dbReference type="GO" id="GO:0000712">
    <property type="term" value="P:resolution of meiotic recombination intermediates"/>
    <property type="evidence" value="ECO:0007669"/>
    <property type="project" value="TreeGrafter"/>
</dbReference>
<feature type="compositionally biased region" description="Basic and acidic residues" evidence="8">
    <location>
        <begin position="824"/>
        <end position="833"/>
    </location>
</feature>